<dbReference type="AlphaFoldDB" id="A0A3M7S7Q9"/>
<proteinExistence type="predicted"/>
<gene>
    <name evidence="1" type="ORF">BpHYR1_033303</name>
</gene>
<evidence type="ECO:0000313" key="1">
    <source>
        <dbReference type="EMBL" id="RNA31600.1"/>
    </source>
</evidence>
<dbReference type="Proteomes" id="UP000276133">
    <property type="component" value="Unassembled WGS sequence"/>
</dbReference>
<comment type="caution">
    <text evidence="1">The sequence shown here is derived from an EMBL/GenBank/DDBJ whole genome shotgun (WGS) entry which is preliminary data.</text>
</comment>
<evidence type="ECO:0000313" key="2">
    <source>
        <dbReference type="Proteomes" id="UP000276133"/>
    </source>
</evidence>
<dbReference type="EMBL" id="REGN01001920">
    <property type="protein sequence ID" value="RNA31600.1"/>
    <property type="molecule type" value="Genomic_DNA"/>
</dbReference>
<name>A0A3M7S7Q9_BRAPC</name>
<reference evidence="1 2" key="1">
    <citation type="journal article" date="2018" name="Sci. Rep.">
        <title>Genomic signatures of local adaptation to the degree of environmental predictability in rotifers.</title>
        <authorList>
            <person name="Franch-Gras L."/>
            <person name="Hahn C."/>
            <person name="Garcia-Roger E.M."/>
            <person name="Carmona M.J."/>
            <person name="Serra M."/>
            <person name="Gomez A."/>
        </authorList>
    </citation>
    <scope>NUCLEOTIDE SEQUENCE [LARGE SCALE GENOMIC DNA]</scope>
    <source>
        <strain evidence="1">HYR1</strain>
    </source>
</reference>
<accession>A0A3M7S7Q9</accession>
<organism evidence="1 2">
    <name type="scientific">Brachionus plicatilis</name>
    <name type="common">Marine rotifer</name>
    <name type="synonym">Brachionus muelleri</name>
    <dbReference type="NCBI Taxonomy" id="10195"/>
    <lineage>
        <taxon>Eukaryota</taxon>
        <taxon>Metazoa</taxon>
        <taxon>Spiralia</taxon>
        <taxon>Gnathifera</taxon>
        <taxon>Rotifera</taxon>
        <taxon>Eurotatoria</taxon>
        <taxon>Monogononta</taxon>
        <taxon>Pseudotrocha</taxon>
        <taxon>Ploima</taxon>
        <taxon>Brachionidae</taxon>
        <taxon>Brachionus</taxon>
    </lineage>
</organism>
<sequence length="78" mass="9059">MGIYSYLQDNLLNMLYILKLDKILNKNIIAFPAEFKSAIAKVNEEVQLKESLPEISSNFKTFGFSLFDHFIFETKTFS</sequence>
<protein>
    <submittedName>
        <fullName evidence="1">Uncharacterized protein</fullName>
    </submittedName>
</protein>
<keyword evidence="2" id="KW-1185">Reference proteome</keyword>